<dbReference type="InterPro" id="IPR037045">
    <property type="entry name" value="S8pro/Inhibitor_I9_sf"/>
</dbReference>
<protein>
    <submittedName>
        <fullName evidence="19">Uncharacterized protein</fullName>
    </submittedName>
</protein>
<dbReference type="InterPro" id="IPR010259">
    <property type="entry name" value="S8pro/Inhibitor_I9"/>
</dbReference>
<feature type="active site" description="Charge relay system" evidence="14 15">
    <location>
        <position position="943"/>
    </location>
</feature>
<keyword evidence="5" id="KW-0964">Secreted</keyword>
<evidence type="ECO:0000256" key="3">
    <source>
        <dbReference type="ARBA" id="ARBA00006914"/>
    </source>
</evidence>
<dbReference type="GO" id="GO:0005524">
    <property type="term" value="F:ATP binding"/>
    <property type="evidence" value="ECO:0007669"/>
    <property type="project" value="UniProtKB-KW"/>
</dbReference>
<evidence type="ECO:0000256" key="16">
    <source>
        <dbReference type="SAM" id="MobiDB-lite"/>
    </source>
</evidence>
<keyword evidence="7" id="KW-0732">Signal</keyword>
<dbReference type="InterPro" id="IPR045051">
    <property type="entry name" value="SBT"/>
</dbReference>
<evidence type="ECO:0000313" key="19">
    <source>
        <dbReference type="EMBL" id="KAH8498006.1"/>
    </source>
</evidence>
<proteinExistence type="inferred from homology"/>
<dbReference type="Pfam" id="PF00082">
    <property type="entry name" value="Peptidase_S8"/>
    <property type="match status" value="1"/>
</dbReference>
<dbReference type="InterPro" id="IPR003593">
    <property type="entry name" value="AAA+_ATPase"/>
</dbReference>
<dbReference type="InterPro" id="IPR027417">
    <property type="entry name" value="P-loop_NTPase"/>
</dbReference>
<keyword evidence="12" id="KW-0067">ATP-binding</keyword>
<dbReference type="Gene3D" id="3.30.70.80">
    <property type="entry name" value="Peptidase S8 propeptide/proteinase inhibitor I9"/>
    <property type="match status" value="1"/>
</dbReference>
<evidence type="ECO:0000256" key="14">
    <source>
        <dbReference type="PIRSR" id="PIRSR615500-1"/>
    </source>
</evidence>
<dbReference type="PROSITE" id="PS00674">
    <property type="entry name" value="AAA"/>
    <property type="match status" value="1"/>
</dbReference>
<evidence type="ECO:0000256" key="7">
    <source>
        <dbReference type="ARBA" id="ARBA00022729"/>
    </source>
</evidence>
<dbReference type="Pfam" id="PF04212">
    <property type="entry name" value="MIT"/>
    <property type="match status" value="1"/>
</dbReference>
<dbReference type="GO" id="GO:0005576">
    <property type="term" value="C:extracellular region"/>
    <property type="evidence" value="ECO:0007669"/>
    <property type="project" value="UniProtKB-SubCell"/>
</dbReference>
<dbReference type="GO" id="GO:0010008">
    <property type="term" value="C:endosome membrane"/>
    <property type="evidence" value="ECO:0007669"/>
    <property type="project" value="UniProtKB-SubCell"/>
</dbReference>
<dbReference type="SMART" id="SM00382">
    <property type="entry name" value="AAA"/>
    <property type="match status" value="1"/>
</dbReference>
<dbReference type="Gene3D" id="2.60.40.2310">
    <property type="match status" value="1"/>
</dbReference>
<feature type="active site" description="Charge relay system" evidence="14 15">
    <location>
        <position position="539"/>
    </location>
</feature>
<dbReference type="PRINTS" id="PR00723">
    <property type="entry name" value="SUBTILISIN"/>
</dbReference>
<feature type="domain" description="MIT" evidence="18">
    <location>
        <begin position="2"/>
        <end position="79"/>
    </location>
</feature>
<comment type="similarity">
    <text evidence="4 15">Belongs to the peptidase S8 family.</text>
</comment>
<dbReference type="Gene3D" id="3.40.50.200">
    <property type="entry name" value="Peptidase S8/S53 domain"/>
    <property type="match status" value="1"/>
</dbReference>
<feature type="active site" description="Charge relay system" evidence="14 15">
    <location>
        <position position="614"/>
    </location>
</feature>
<dbReference type="CDD" id="cd04852">
    <property type="entry name" value="Peptidases_S8_3"/>
    <property type="match status" value="1"/>
</dbReference>
<evidence type="ECO:0000256" key="8">
    <source>
        <dbReference type="ARBA" id="ARBA00022741"/>
    </source>
</evidence>
<dbReference type="Gene3D" id="1.20.58.80">
    <property type="entry name" value="Phosphotransferase system, lactose/cellobiose-type IIA subunit"/>
    <property type="match status" value="1"/>
</dbReference>
<dbReference type="PROSITE" id="PS00138">
    <property type="entry name" value="SUBTILASE_SER"/>
    <property type="match status" value="1"/>
</dbReference>
<dbReference type="SUPFAM" id="SSF116846">
    <property type="entry name" value="MIT domain"/>
    <property type="match status" value="1"/>
</dbReference>
<dbReference type="CDD" id="cd02120">
    <property type="entry name" value="PA_subtilisin_like"/>
    <property type="match status" value="1"/>
</dbReference>
<dbReference type="InterPro" id="IPR023828">
    <property type="entry name" value="Peptidase_S8_Ser-AS"/>
</dbReference>
<evidence type="ECO:0000256" key="13">
    <source>
        <dbReference type="ARBA" id="ARBA00023136"/>
    </source>
</evidence>
<comment type="subcellular location">
    <subcellularLocation>
        <location evidence="1">Endosome membrane</location>
        <topology evidence="1">Peripheral membrane protein</topology>
    </subcellularLocation>
    <subcellularLocation>
        <location evidence="2">Secreted</location>
    </subcellularLocation>
</comment>
<evidence type="ECO:0000259" key="17">
    <source>
        <dbReference type="SMART" id="SM00382"/>
    </source>
</evidence>
<organism evidence="19 20">
    <name type="scientific">Populus deltoides</name>
    <name type="common">Eastern poplar</name>
    <name type="synonym">Eastern cottonwood</name>
    <dbReference type="NCBI Taxonomy" id="3696"/>
    <lineage>
        <taxon>Eukaryota</taxon>
        <taxon>Viridiplantae</taxon>
        <taxon>Streptophyta</taxon>
        <taxon>Embryophyta</taxon>
        <taxon>Tracheophyta</taxon>
        <taxon>Spermatophyta</taxon>
        <taxon>Magnoliopsida</taxon>
        <taxon>eudicotyledons</taxon>
        <taxon>Gunneridae</taxon>
        <taxon>Pentapetalae</taxon>
        <taxon>rosids</taxon>
        <taxon>fabids</taxon>
        <taxon>Malpighiales</taxon>
        <taxon>Salicaceae</taxon>
        <taxon>Saliceae</taxon>
        <taxon>Populus</taxon>
    </lineage>
</organism>
<dbReference type="Pfam" id="PF17862">
    <property type="entry name" value="AAA_lid_3"/>
    <property type="match status" value="1"/>
</dbReference>
<dbReference type="InterPro" id="IPR045253">
    <property type="entry name" value="VPS4_MIT"/>
</dbReference>
<dbReference type="GO" id="GO:0004252">
    <property type="term" value="F:serine-type endopeptidase activity"/>
    <property type="evidence" value="ECO:0007669"/>
    <property type="project" value="UniProtKB-UniRule"/>
</dbReference>
<dbReference type="InterPro" id="IPR003960">
    <property type="entry name" value="ATPase_AAA_CS"/>
</dbReference>
<dbReference type="Gene3D" id="1.10.8.60">
    <property type="match status" value="1"/>
</dbReference>
<dbReference type="Gene3D" id="3.50.30.30">
    <property type="match status" value="1"/>
</dbReference>
<dbReference type="InterPro" id="IPR036181">
    <property type="entry name" value="MIT_dom_sf"/>
</dbReference>
<keyword evidence="8" id="KW-0547">Nucleotide-binding</keyword>
<dbReference type="PROSITE" id="PS51892">
    <property type="entry name" value="SUBTILASE"/>
    <property type="match status" value="1"/>
</dbReference>
<keyword evidence="20" id="KW-1185">Reference proteome</keyword>
<name>A0A8T2XYR8_POPDE</name>
<dbReference type="SUPFAM" id="SSF52743">
    <property type="entry name" value="Subtilisin-like"/>
    <property type="match status" value="1"/>
</dbReference>
<dbReference type="Pfam" id="PF02225">
    <property type="entry name" value="PA"/>
    <property type="match status" value="1"/>
</dbReference>
<comment type="similarity">
    <text evidence="3">Belongs to the AAA ATPase family.</text>
</comment>
<dbReference type="Pfam" id="PF17766">
    <property type="entry name" value="fn3_6"/>
    <property type="match status" value="1"/>
</dbReference>
<dbReference type="InterPro" id="IPR041569">
    <property type="entry name" value="AAA_lid_3"/>
</dbReference>
<comment type="caution">
    <text evidence="19">The sequence shown here is derived from an EMBL/GenBank/DDBJ whole genome shotgun (WGS) entry which is preliminary data.</text>
</comment>
<gene>
    <name evidence="19" type="ORF">H0E87_017068</name>
</gene>
<dbReference type="AlphaFoldDB" id="A0A8T2XYR8"/>
<keyword evidence="11 15" id="KW-0720">Serine protease</keyword>
<dbReference type="InterPro" id="IPR000209">
    <property type="entry name" value="Peptidase_S8/S53_dom"/>
</dbReference>
<sequence>MYSNFKEQAIEYVKQAVQEDNAGNYSKAFPLYMNALEYFKTHLKYEKNPKIREAITQKFTEYLRRAEEIRTVLDEGGPGPNSNGDAAVATRAKTKPKDGEDGDDPEKDKLRAGLNSAIVREKPNVKWNDVAGLESAKQALQEAVILPVKFPQFFTGKRRPWRAFLLYGPPGTGKSYLAKAVATEAESTFFSVSSSDLVSKWMGESEKLVSNLFQMARESAPSIIFVDEIDSLCGQRGEGNESEASRRIKTELLVQMQGVGTTDQKVLVLAATNTPYALDQAIRRRFDKRIYIPLPDLKARQHMFKVHLGDTPHNLTESDFESLARRTEGFSGSDISVCVKDVLFEPVRKTQDAMFFIHTSDDMWMPCGPKQPGAVQISMQDLAAQGLAEKILPPPIMKTDFDKVLARQKPTVSKADLDVHERFTKEFGEEVGRVSGMSWSHRLHKFMEPQPLRRQSFDEAKEVALHHYTKSFRGFSAILTQEQAQQLAESDSVVSVFESRTNKLHTTHSWDFLGVNSPYANNQRPVTSSVSDVIVGVIDTGFWPESESFSDTGLGTVPVKFKGECVAGENFTSANCNRKVVGARFYFKGFEAENGPLEDFGGTFFRSARDSDGHGSHTASTIAGAVVSNVSLFGMARGTARGGAPYARLAIYKACWFNLCNDADILSAMDDAINDGVDILSLSFGANPPEPIYFESATSVGAFHAFRKGIVVSSSAGNSFSPKTAANVAPWILTVAASSLDREFDSNIYLGNSQILKGFSLNPLKMETSYGLIAGSDAAVPGVTAKNASFCKDNTLDPAKTKGKIVVCITEVLIDDPRKKAVAVQLGGGVGMILVDPIVKEIGFQAVIPSTLIGQEEAQQLQAYMQARKNPTARIAPSVTVLNTKPAPKVTVFSSQGPNIITPDIIKPDITAPGLNILAAWSPVSTDDTAGRSVNYNIISGTSMSCPHVSAVAAILKSYRPSWSPAAIKSAIMTTAIVMDNTRKLIGRDPDDTQATPFDYGSGHINPLAALNPGLVYDFDSNDVINFLCSTGASPAQLKNLTGQPTYCPKQTKPSYDFNYPSIGVSNMNGSISVYRTVTYYGTGQTVYVAKVDYPPGVQATVTPATLKFTKTGEKLSFKIDFKPLKTSDGNFVFGALTWSNGINKVRSPIALNVLSLYKQAFYC</sequence>
<dbReference type="InterPro" id="IPR007330">
    <property type="entry name" value="MIT_dom"/>
</dbReference>
<dbReference type="CDD" id="cd02678">
    <property type="entry name" value="MIT_VPS4"/>
    <property type="match status" value="1"/>
</dbReference>
<dbReference type="FunFam" id="3.40.50.300:FF:000043">
    <property type="entry name" value="Vacuolar protein sorting-associated protein 4"/>
    <property type="match status" value="1"/>
</dbReference>
<evidence type="ECO:0000256" key="1">
    <source>
        <dbReference type="ARBA" id="ARBA00004481"/>
    </source>
</evidence>
<dbReference type="Proteomes" id="UP000807159">
    <property type="component" value="Chromosome 9"/>
</dbReference>
<dbReference type="Gene3D" id="3.40.50.300">
    <property type="entry name" value="P-loop containing nucleotide triphosphate hydrolases"/>
    <property type="match status" value="1"/>
</dbReference>
<reference evidence="19" key="1">
    <citation type="journal article" date="2021" name="J. Hered.">
        <title>Genome Assembly of Salicaceae Populus deltoides (Eastern Cottonwood) I-69 Based on Nanopore Sequencing and Hi-C Technologies.</title>
        <authorList>
            <person name="Bai S."/>
            <person name="Wu H."/>
            <person name="Zhang J."/>
            <person name="Pan Z."/>
            <person name="Zhao W."/>
            <person name="Li Z."/>
            <person name="Tong C."/>
        </authorList>
    </citation>
    <scope>NUCLEOTIDE SEQUENCE</scope>
    <source>
        <tissue evidence="19">Leaf</tissue>
    </source>
</reference>
<dbReference type="Pfam" id="PF05922">
    <property type="entry name" value="Inhibitor_I9"/>
    <property type="match status" value="1"/>
</dbReference>
<dbReference type="Pfam" id="PF09336">
    <property type="entry name" value="Vps4_C"/>
    <property type="match status" value="1"/>
</dbReference>
<evidence type="ECO:0000256" key="9">
    <source>
        <dbReference type="ARBA" id="ARBA00022753"/>
    </source>
</evidence>
<evidence type="ECO:0000256" key="10">
    <source>
        <dbReference type="ARBA" id="ARBA00022801"/>
    </source>
</evidence>
<dbReference type="Pfam" id="PF00004">
    <property type="entry name" value="AAA"/>
    <property type="match status" value="1"/>
</dbReference>
<evidence type="ECO:0000313" key="20">
    <source>
        <dbReference type="Proteomes" id="UP000807159"/>
    </source>
</evidence>
<dbReference type="InterPro" id="IPR003959">
    <property type="entry name" value="ATPase_AAA_core"/>
</dbReference>
<dbReference type="InterPro" id="IPR015415">
    <property type="entry name" value="Spast_Vps4_C"/>
</dbReference>
<evidence type="ECO:0000259" key="18">
    <source>
        <dbReference type="SMART" id="SM00745"/>
    </source>
</evidence>
<keyword evidence="10 15" id="KW-0378">Hydrolase</keyword>
<evidence type="ECO:0000256" key="4">
    <source>
        <dbReference type="ARBA" id="ARBA00011073"/>
    </source>
</evidence>
<dbReference type="GO" id="GO:0009610">
    <property type="term" value="P:response to symbiotic fungus"/>
    <property type="evidence" value="ECO:0007669"/>
    <property type="project" value="UniProtKB-ARBA"/>
</dbReference>
<dbReference type="InterPro" id="IPR034197">
    <property type="entry name" value="Peptidases_S8_3"/>
</dbReference>
<dbReference type="SMART" id="SM00745">
    <property type="entry name" value="MIT"/>
    <property type="match status" value="1"/>
</dbReference>
<dbReference type="GO" id="GO:0006508">
    <property type="term" value="P:proteolysis"/>
    <property type="evidence" value="ECO:0007669"/>
    <property type="project" value="UniProtKB-KW"/>
</dbReference>
<keyword evidence="13" id="KW-0472">Membrane</keyword>
<feature type="region of interest" description="Disordered" evidence="16">
    <location>
        <begin position="71"/>
        <end position="109"/>
    </location>
</feature>
<accession>A0A8T2XYR8</accession>
<dbReference type="InterPro" id="IPR041469">
    <property type="entry name" value="Subtilisin-like_FN3"/>
</dbReference>
<feature type="domain" description="AAA+ ATPase" evidence="17">
    <location>
        <begin position="160"/>
        <end position="296"/>
    </location>
</feature>
<dbReference type="InterPro" id="IPR003137">
    <property type="entry name" value="PA_domain"/>
</dbReference>
<dbReference type="GO" id="GO:0016887">
    <property type="term" value="F:ATP hydrolysis activity"/>
    <property type="evidence" value="ECO:0007669"/>
    <property type="project" value="InterPro"/>
</dbReference>
<dbReference type="InterPro" id="IPR036852">
    <property type="entry name" value="Peptidase_S8/S53_dom_sf"/>
</dbReference>
<dbReference type="SUPFAM" id="SSF52540">
    <property type="entry name" value="P-loop containing nucleoside triphosphate hydrolases"/>
    <property type="match status" value="1"/>
</dbReference>
<dbReference type="FunFam" id="3.40.50.200:FF:000006">
    <property type="entry name" value="Subtilisin-like protease SBT1.5"/>
    <property type="match status" value="1"/>
</dbReference>
<evidence type="ECO:0000256" key="15">
    <source>
        <dbReference type="PROSITE-ProRule" id="PRU01240"/>
    </source>
</evidence>
<dbReference type="InterPro" id="IPR015500">
    <property type="entry name" value="Peptidase_S8_subtilisin-rel"/>
</dbReference>
<dbReference type="CDD" id="cd19521">
    <property type="entry name" value="RecA-like_VPS4"/>
    <property type="match status" value="1"/>
</dbReference>
<dbReference type="FunFam" id="1.20.58.80:FF:000007">
    <property type="entry name" value="Suppressor of K+ transport growth defect 1"/>
    <property type="match status" value="1"/>
</dbReference>
<keyword evidence="6 15" id="KW-0645">Protease</keyword>
<evidence type="ECO:0000256" key="11">
    <source>
        <dbReference type="ARBA" id="ARBA00022825"/>
    </source>
</evidence>
<keyword evidence="9" id="KW-0967">Endosome</keyword>
<dbReference type="PANTHER" id="PTHR10795">
    <property type="entry name" value="PROPROTEIN CONVERTASE SUBTILISIN/KEXIN"/>
    <property type="match status" value="1"/>
</dbReference>
<dbReference type="GO" id="GO:0009609">
    <property type="term" value="P:response to symbiotic bacterium"/>
    <property type="evidence" value="ECO:0007669"/>
    <property type="project" value="UniProtKB-ARBA"/>
</dbReference>
<dbReference type="EMBL" id="JACEGQ020000009">
    <property type="protein sequence ID" value="KAH8498006.1"/>
    <property type="molecule type" value="Genomic_DNA"/>
</dbReference>
<evidence type="ECO:0000256" key="2">
    <source>
        <dbReference type="ARBA" id="ARBA00004613"/>
    </source>
</evidence>
<evidence type="ECO:0000256" key="12">
    <source>
        <dbReference type="ARBA" id="ARBA00022840"/>
    </source>
</evidence>
<evidence type="ECO:0000256" key="6">
    <source>
        <dbReference type="ARBA" id="ARBA00022670"/>
    </source>
</evidence>
<dbReference type="FunFam" id="1.10.8.60:FF:000015">
    <property type="entry name" value="vacuolar protein sorting-associated protein 4A"/>
    <property type="match status" value="1"/>
</dbReference>
<evidence type="ECO:0000256" key="5">
    <source>
        <dbReference type="ARBA" id="ARBA00022525"/>
    </source>
</evidence>